<evidence type="ECO:0000256" key="4">
    <source>
        <dbReference type="ARBA" id="ARBA00022737"/>
    </source>
</evidence>
<evidence type="ECO:0000256" key="10">
    <source>
        <dbReference type="SAM" id="MobiDB-lite"/>
    </source>
</evidence>
<dbReference type="GeneID" id="108626738"/>
<name>A0AAJ7N952_9HYME</name>
<dbReference type="Gene3D" id="3.30.160.60">
    <property type="entry name" value="Classic Zinc Finger"/>
    <property type="match status" value="7"/>
</dbReference>
<comment type="subcellular location">
    <subcellularLocation>
        <location evidence="1">Nucleus</location>
    </subcellularLocation>
</comment>
<gene>
    <name evidence="14" type="primary">LOC108626738</name>
</gene>
<feature type="domain" description="C2H2-type" evidence="11">
    <location>
        <begin position="457"/>
        <end position="484"/>
    </location>
</feature>
<keyword evidence="4" id="KW-0677">Repeat</keyword>
<feature type="binding site" evidence="9">
    <location>
        <position position="132"/>
    </location>
    <ligand>
        <name>Zn(2+)</name>
        <dbReference type="ChEBI" id="CHEBI:29105"/>
    </ligand>
</feature>
<dbReference type="Gene3D" id="3.40.1800.20">
    <property type="match status" value="1"/>
</dbReference>
<evidence type="ECO:0000313" key="14">
    <source>
        <dbReference type="RefSeq" id="XP_017883071.2"/>
    </source>
</evidence>
<protein>
    <submittedName>
        <fullName evidence="14">Zinc finger protein 2-like isoform X3</fullName>
    </submittedName>
</protein>
<feature type="domain" description="C2H2-type" evidence="11">
    <location>
        <begin position="316"/>
        <end position="343"/>
    </location>
</feature>
<evidence type="ECO:0000256" key="3">
    <source>
        <dbReference type="ARBA" id="ARBA00022723"/>
    </source>
</evidence>
<dbReference type="SUPFAM" id="SSF57716">
    <property type="entry name" value="Glucocorticoid receptor-like (DNA-binding domain)"/>
    <property type="match status" value="1"/>
</dbReference>
<evidence type="ECO:0000256" key="5">
    <source>
        <dbReference type="ARBA" id="ARBA00022771"/>
    </source>
</evidence>
<evidence type="ECO:0000256" key="1">
    <source>
        <dbReference type="ARBA" id="ARBA00004123"/>
    </source>
</evidence>
<proteinExistence type="inferred from homology"/>
<dbReference type="GO" id="GO:0000981">
    <property type="term" value="F:DNA-binding transcription factor activity, RNA polymerase II-specific"/>
    <property type="evidence" value="ECO:0007669"/>
    <property type="project" value="TreeGrafter"/>
</dbReference>
<keyword evidence="5 8" id="KW-0863">Zinc-finger</keyword>
<dbReference type="FunFam" id="3.30.160.60:FF:000065">
    <property type="entry name" value="B-cell CLL/lymphoma 6, member B"/>
    <property type="match status" value="1"/>
</dbReference>
<feature type="region of interest" description="Disordered" evidence="10">
    <location>
        <begin position="213"/>
        <end position="260"/>
    </location>
</feature>
<dbReference type="GO" id="GO:0005634">
    <property type="term" value="C:nucleus"/>
    <property type="evidence" value="ECO:0007669"/>
    <property type="project" value="UniProtKB-SubCell"/>
</dbReference>
<feature type="binding site" evidence="9">
    <location>
        <position position="129"/>
    </location>
    <ligand>
        <name>Zn(2+)</name>
        <dbReference type="ChEBI" id="CHEBI:29105"/>
    </ligand>
</feature>
<sequence length="516" mass="59612">MICRMESEGSIAVSLDACRGDSILIETVKDMVNETSHTELENEEESFFVVSNVQSEQQNVMDVSNDETAAIQSNEQFSWSTLCRVCANTSDHLIPIFEGEGSQHDLCNKIHKYLPIHISEDDTLPLQLCYHCAATLLAWHELLEGCLSAERRLLEMYDESLDKQSSKELETSLQDTSISIAESFQQQQETVKAEVPEEITVIDSGRFGLPQKESAARYDKSIDRKQNPSDSGDSINSFDTCDAGLTTSSPKKEERTSKEKKTHMCTHCDYTSTQKKLLNIHLTKSHPESVERKNKKLKCADRVTRAKMEVDGKVYYHCDECGKNLYSPYTFSWHMRIHTGERPYTCHHCGKQFRVNQGLARHLRDTHAGIKNFSCDICGRMFSTKRTVQDHRRIHTGERPYVCNVCGKSFKQKASLFVHNRSHSDVFPFKCNYCDQNFRTRPSLVLHLTKHTGEKPHACDICDRHFRIKYELKRHRLIHFDEKPWQCTECDLSFRQKRYLINHRKINHNSFVITVE</sequence>
<dbReference type="InterPro" id="IPR013087">
    <property type="entry name" value="Znf_C2H2_type"/>
</dbReference>
<keyword evidence="6 9" id="KW-0862">Zinc</keyword>
<dbReference type="SMART" id="SM00868">
    <property type="entry name" value="zf-AD"/>
    <property type="match status" value="1"/>
</dbReference>
<comment type="similarity">
    <text evidence="2">Belongs to the krueppel C2H2-type zinc-finger protein family.</text>
</comment>
<feature type="compositionally biased region" description="Basic and acidic residues" evidence="10">
    <location>
        <begin position="214"/>
        <end position="227"/>
    </location>
</feature>
<evidence type="ECO:0000313" key="13">
    <source>
        <dbReference type="Proteomes" id="UP000694925"/>
    </source>
</evidence>
<dbReference type="InterPro" id="IPR036236">
    <property type="entry name" value="Znf_C2H2_sf"/>
</dbReference>
<organism evidence="13 14">
    <name type="scientific">Ceratina calcarata</name>
    <dbReference type="NCBI Taxonomy" id="156304"/>
    <lineage>
        <taxon>Eukaryota</taxon>
        <taxon>Metazoa</taxon>
        <taxon>Ecdysozoa</taxon>
        <taxon>Arthropoda</taxon>
        <taxon>Hexapoda</taxon>
        <taxon>Insecta</taxon>
        <taxon>Pterygota</taxon>
        <taxon>Neoptera</taxon>
        <taxon>Endopterygota</taxon>
        <taxon>Hymenoptera</taxon>
        <taxon>Apocrita</taxon>
        <taxon>Aculeata</taxon>
        <taxon>Apoidea</taxon>
        <taxon>Anthophila</taxon>
        <taxon>Apidae</taxon>
        <taxon>Ceratina</taxon>
        <taxon>Zadontomerus</taxon>
    </lineage>
</organism>
<dbReference type="PROSITE" id="PS51915">
    <property type="entry name" value="ZAD"/>
    <property type="match status" value="1"/>
</dbReference>
<accession>A0AAJ7N952</accession>
<evidence type="ECO:0000256" key="8">
    <source>
        <dbReference type="PROSITE-ProRule" id="PRU00042"/>
    </source>
</evidence>
<dbReference type="RefSeq" id="XP_017883071.2">
    <property type="nucleotide sequence ID" value="XM_018027582.2"/>
</dbReference>
<dbReference type="AlphaFoldDB" id="A0AAJ7N952"/>
<dbReference type="FunFam" id="3.30.160.60:FF:000358">
    <property type="entry name" value="zinc finger protein 24"/>
    <property type="match status" value="1"/>
</dbReference>
<dbReference type="SMART" id="SM00355">
    <property type="entry name" value="ZnF_C2H2"/>
    <property type="match status" value="8"/>
</dbReference>
<keyword evidence="3 9" id="KW-0479">Metal-binding</keyword>
<evidence type="ECO:0000256" key="2">
    <source>
        <dbReference type="ARBA" id="ARBA00006991"/>
    </source>
</evidence>
<evidence type="ECO:0000256" key="6">
    <source>
        <dbReference type="ARBA" id="ARBA00022833"/>
    </source>
</evidence>
<keyword evidence="13" id="KW-1185">Reference proteome</keyword>
<dbReference type="GO" id="GO:0000977">
    <property type="term" value="F:RNA polymerase II transcription regulatory region sequence-specific DNA binding"/>
    <property type="evidence" value="ECO:0007669"/>
    <property type="project" value="TreeGrafter"/>
</dbReference>
<feature type="domain" description="ZAD" evidence="12">
    <location>
        <begin position="81"/>
        <end position="156"/>
    </location>
</feature>
<dbReference type="FunFam" id="3.30.160.60:FF:000624">
    <property type="entry name" value="zinc finger protein 697"/>
    <property type="match status" value="2"/>
</dbReference>
<dbReference type="PROSITE" id="PS50157">
    <property type="entry name" value="ZINC_FINGER_C2H2_2"/>
    <property type="match status" value="7"/>
</dbReference>
<dbReference type="Pfam" id="PF07776">
    <property type="entry name" value="zf-AD"/>
    <property type="match status" value="1"/>
</dbReference>
<feature type="domain" description="C2H2-type" evidence="11">
    <location>
        <begin position="344"/>
        <end position="372"/>
    </location>
</feature>
<reference evidence="14" key="1">
    <citation type="submission" date="2025-08" db="UniProtKB">
        <authorList>
            <consortium name="RefSeq"/>
        </authorList>
    </citation>
    <scope>IDENTIFICATION</scope>
    <source>
        <tissue evidence="14">Whole body</tissue>
    </source>
</reference>
<feature type="binding site" evidence="9">
    <location>
        <position position="83"/>
    </location>
    <ligand>
        <name>Zn(2+)</name>
        <dbReference type="ChEBI" id="CHEBI:29105"/>
    </ligand>
</feature>
<dbReference type="PROSITE" id="PS00028">
    <property type="entry name" value="ZINC_FINGER_C2H2_1"/>
    <property type="match status" value="7"/>
</dbReference>
<dbReference type="PANTHER" id="PTHR24409:SF331">
    <property type="entry name" value="ZINC FINGER PROTEIN 322A"/>
    <property type="match status" value="1"/>
</dbReference>
<feature type="compositionally biased region" description="Polar residues" evidence="10">
    <location>
        <begin position="228"/>
        <end position="239"/>
    </location>
</feature>
<evidence type="ECO:0000259" key="12">
    <source>
        <dbReference type="PROSITE" id="PS51915"/>
    </source>
</evidence>
<dbReference type="Proteomes" id="UP000694925">
    <property type="component" value="Unplaced"/>
</dbReference>
<evidence type="ECO:0000256" key="9">
    <source>
        <dbReference type="PROSITE-ProRule" id="PRU01263"/>
    </source>
</evidence>
<dbReference type="PANTHER" id="PTHR24409">
    <property type="entry name" value="ZINC FINGER PROTEIN 142"/>
    <property type="match status" value="1"/>
</dbReference>
<evidence type="ECO:0000259" key="11">
    <source>
        <dbReference type="PROSITE" id="PS50157"/>
    </source>
</evidence>
<dbReference type="InterPro" id="IPR012934">
    <property type="entry name" value="Znf_AD"/>
</dbReference>
<keyword evidence="7" id="KW-0539">Nucleus</keyword>
<feature type="domain" description="C2H2-type" evidence="11">
    <location>
        <begin position="485"/>
        <end position="508"/>
    </location>
</feature>
<evidence type="ECO:0000256" key="7">
    <source>
        <dbReference type="ARBA" id="ARBA00023242"/>
    </source>
</evidence>
<feature type="domain" description="C2H2-type" evidence="11">
    <location>
        <begin position="429"/>
        <end position="456"/>
    </location>
</feature>
<feature type="binding site" evidence="9">
    <location>
        <position position="86"/>
    </location>
    <ligand>
        <name>Zn(2+)</name>
        <dbReference type="ChEBI" id="CHEBI:29105"/>
    </ligand>
</feature>
<dbReference type="GO" id="GO:0008270">
    <property type="term" value="F:zinc ion binding"/>
    <property type="evidence" value="ECO:0007669"/>
    <property type="project" value="UniProtKB-UniRule"/>
</dbReference>
<feature type="compositionally biased region" description="Basic and acidic residues" evidence="10">
    <location>
        <begin position="250"/>
        <end position="259"/>
    </location>
</feature>
<dbReference type="FunFam" id="3.30.160.60:FF:002343">
    <property type="entry name" value="Zinc finger protein 33A"/>
    <property type="match status" value="1"/>
</dbReference>
<dbReference type="Pfam" id="PF00096">
    <property type="entry name" value="zf-C2H2"/>
    <property type="match status" value="7"/>
</dbReference>
<feature type="domain" description="C2H2-type" evidence="11">
    <location>
        <begin position="373"/>
        <end position="400"/>
    </location>
</feature>
<dbReference type="SUPFAM" id="SSF57667">
    <property type="entry name" value="beta-beta-alpha zinc fingers"/>
    <property type="match status" value="3"/>
</dbReference>
<feature type="domain" description="C2H2-type" evidence="11">
    <location>
        <begin position="401"/>
        <end position="428"/>
    </location>
</feature>